<feature type="domain" description="Pyrrolo-quinoline quinone repeat" evidence="2">
    <location>
        <begin position="194"/>
        <end position="291"/>
    </location>
</feature>
<dbReference type="Proteomes" id="UP000680866">
    <property type="component" value="Chromosome"/>
</dbReference>
<proteinExistence type="predicted"/>
<accession>A0A810NES6</accession>
<protein>
    <recommendedName>
        <fullName evidence="2">Pyrrolo-quinoline quinone repeat domain-containing protein</fullName>
    </recommendedName>
</protein>
<dbReference type="SUPFAM" id="SSF50998">
    <property type="entry name" value="Quinoprotein alcohol dehydrogenase-like"/>
    <property type="match status" value="1"/>
</dbReference>
<dbReference type="Pfam" id="PF13360">
    <property type="entry name" value="PQQ_2"/>
    <property type="match status" value="2"/>
</dbReference>
<keyword evidence="4" id="KW-1185">Reference proteome</keyword>
<evidence type="ECO:0000313" key="3">
    <source>
        <dbReference type="EMBL" id="BCJ69973.1"/>
    </source>
</evidence>
<dbReference type="AlphaFoldDB" id="A0A810NES6"/>
<dbReference type="InterPro" id="IPR002372">
    <property type="entry name" value="PQQ_rpt_dom"/>
</dbReference>
<dbReference type="EMBL" id="AP023359">
    <property type="protein sequence ID" value="BCJ69973.1"/>
    <property type="molecule type" value="Genomic_DNA"/>
</dbReference>
<dbReference type="Gene3D" id="2.130.10.10">
    <property type="entry name" value="YVTN repeat-like/Quinoprotein amine dehydrogenase"/>
    <property type="match status" value="1"/>
</dbReference>
<sequence>MTVIELGVREHEPEPEAAPSRPSRARQVRGALAALTVLLVGITAASARPAEPRLTEVAVVPTAPAYRHAISDGVLYSLGAQYGETSRTLTAHDLRDGSVRWAVPVGDNLLNRAGLWVNLYLRVEGDLVLLTSADSTIGVDAASGGTLWTVRHGIIPTGTDGIGYSIRPVLAGRDGGPLVAPLGDYPPEEVRVQLRGFDLATGTELWVSPPVRSGDSLPGAGAALLVVTADHRVEVWDARTGTVRQRITGPDDRPREVTAGDGLIYVTDVDWTLTAYAADTLEPRWRAQVPPGDDGGGMPCGRYVCHWRAAGDRYPDQGRGRTIFLDAADGRPVGGMVDGWAAEERDGHLLMHDDNGNLTRTVDPATGGTLIDLTQWPEPVWSDGRSPTVLMRSSDEPRMWFGVLDPGATAVRIVGSVPHRSYRCQSSATHVACQTAPEELRIWRYR</sequence>
<evidence type="ECO:0000256" key="1">
    <source>
        <dbReference type="SAM" id="MobiDB-lite"/>
    </source>
</evidence>
<dbReference type="InterPro" id="IPR011047">
    <property type="entry name" value="Quinoprotein_ADH-like_sf"/>
</dbReference>
<feature type="domain" description="Pyrrolo-quinoline quinone repeat" evidence="2">
    <location>
        <begin position="68"/>
        <end position="152"/>
    </location>
</feature>
<reference evidence="3" key="1">
    <citation type="submission" date="2020-08" db="EMBL/GenBank/DDBJ databases">
        <title>Whole genome shotgun sequence of Polymorphospora rubra NBRC 101157.</title>
        <authorList>
            <person name="Komaki H."/>
            <person name="Tamura T."/>
        </authorList>
    </citation>
    <scope>NUCLEOTIDE SEQUENCE</scope>
    <source>
        <strain evidence="3">NBRC 101157</strain>
    </source>
</reference>
<evidence type="ECO:0000259" key="2">
    <source>
        <dbReference type="Pfam" id="PF13360"/>
    </source>
</evidence>
<organism evidence="3 4">
    <name type="scientific">Polymorphospora rubra</name>
    <dbReference type="NCBI Taxonomy" id="338584"/>
    <lineage>
        <taxon>Bacteria</taxon>
        <taxon>Bacillati</taxon>
        <taxon>Actinomycetota</taxon>
        <taxon>Actinomycetes</taxon>
        <taxon>Micromonosporales</taxon>
        <taxon>Micromonosporaceae</taxon>
        <taxon>Polymorphospora</taxon>
    </lineage>
</organism>
<dbReference type="RefSeq" id="WP_212819587.1">
    <property type="nucleotide sequence ID" value="NZ_AP023359.1"/>
</dbReference>
<dbReference type="KEGG" id="pry:Prubr_69940"/>
<dbReference type="InterPro" id="IPR015943">
    <property type="entry name" value="WD40/YVTN_repeat-like_dom_sf"/>
</dbReference>
<gene>
    <name evidence="3" type="ORF">Prubr_69940</name>
</gene>
<evidence type="ECO:0000313" key="4">
    <source>
        <dbReference type="Proteomes" id="UP000680866"/>
    </source>
</evidence>
<name>A0A810NES6_9ACTN</name>
<feature type="region of interest" description="Disordered" evidence="1">
    <location>
        <begin position="1"/>
        <end position="25"/>
    </location>
</feature>